<accession>A0A6J5J5T8</accession>
<protein>
    <submittedName>
        <fullName evidence="1">Uncharacterized protein</fullName>
    </submittedName>
</protein>
<dbReference type="RefSeq" id="WP_175238123.1">
    <property type="nucleotide sequence ID" value="NZ_CABWIK020000011.1"/>
</dbReference>
<evidence type="ECO:0000313" key="2">
    <source>
        <dbReference type="Proteomes" id="UP000494322"/>
    </source>
</evidence>
<evidence type="ECO:0000313" key="1">
    <source>
        <dbReference type="EMBL" id="CAB3966915.1"/>
    </source>
</evidence>
<dbReference type="AlphaFoldDB" id="A0A6J5J5T8"/>
<reference evidence="1 2" key="1">
    <citation type="submission" date="2020-04" db="EMBL/GenBank/DDBJ databases">
        <authorList>
            <person name="Depoorter E."/>
        </authorList>
    </citation>
    <scope>NUCLEOTIDE SEQUENCE [LARGE SCALE GENOMIC DNA]</scope>
    <source>
        <strain evidence="1 2">BCC0132</strain>
    </source>
</reference>
<organism evidence="1 2">
    <name type="scientific">Burkholderia cenocepacia</name>
    <dbReference type="NCBI Taxonomy" id="95486"/>
    <lineage>
        <taxon>Bacteria</taxon>
        <taxon>Pseudomonadati</taxon>
        <taxon>Pseudomonadota</taxon>
        <taxon>Betaproteobacteria</taxon>
        <taxon>Burkholderiales</taxon>
        <taxon>Burkholderiaceae</taxon>
        <taxon>Burkholderia</taxon>
        <taxon>Burkholderia cepacia complex</taxon>
    </lineage>
</organism>
<proteinExistence type="predicted"/>
<name>A0A6J5J5T8_9BURK</name>
<sequence length="86" mass="9781">MNLAGETTVTKLMSGTRRKYTGEKCPYITHYGQTGETVEMSGMQPEIAGTGRAVQELRVLFLRADRAHGEYVFKEMKNMRAMRVYT</sequence>
<dbReference type="Proteomes" id="UP000494322">
    <property type="component" value="Unassembled WGS sequence"/>
</dbReference>
<dbReference type="EMBL" id="CABWIK020000011">
    <property type="protein sequence ID" value="CAB3966915.1"/>
    <property type="molecule type" value="Genomic_DNA"/>
</dbReference>
<gene>
    <name evidence="1" type="ORF">BCO9919_02525</name>
</gene>